<name>A0A0C3DPR2_9AGAM</name>
<dbReference type="CDD" id="cd16980">
    <property type="entry name" value="VHS_Lsb5"/>
    <property type="match status" value="1"/>
</dbReference>
<protein>
    <recommendedName>
        <fullName evidence="2">VHS domain-containing protein</fullName>
    </recommendedName>
</protein>
<dbReference type="InterPro" id="IPR002014">
    <property type="entry name" value="VHS_dom"/>
</dbReference>
<dbReference type="STRING" id="1036808.A0A0C3DPR2"/>
<feature type="region of interest" description="Disordered" evidence="1">
    <location>
        <begin position="54"/>
        <end position="163"/>
    </location>
</feature>
<dbReference type="GO" id="GO:0035091">
    <property type="term" value="F:phosphatidylinositol binding"/>
    <property type="evidence" value="ECO:0007669"/>
    <property type="project" value="InterPro"/>
</dbReference>
<dbReference type="PROSITE" id="PS50179">
    <property type="entry name" value="VHS"/>
    <property type="match status" value="1"/>
</dbReference>
<feature type="compositionally biased region" description="Low complexity" evidence="1">
    <location>
        <begin position="100"/>
        <end position="111"/>
    </location>
</feature>
<dbReference type="InParanoid" id="A0A0C3DPR2"/>
<dbReference type="SUPFAM" id="SSF48464">
    <property type="entry name" value="ENTH/VHS domain"/>
    <property type="match status" value="1"/>
</dbReference>
<feature type="region of interest" description="Disordered" evidence="1">
    <location>
        <begin position="421"/>
        <end position="446"/>
    </location>
</feature>
<accession>A0A0C3DPR2</accession>
<dbReference type="Pfam" id="PF00790">
    <property type="entry name" value="VHS"/>
    <property type="match status" value="1"/>
</dbReference>
<dbReference type="InterPro" id="IPR045007">
    <property type="entry name" value="LSB5"/>
</dbReference>
<reference evidence="4" key="2">
    <citation type="submission" date="2015-01" db="EMBL/GenBank/DDBJ databases">
        <title>Evolutionary Origins and Diversification of the Mycorrhizal Mutualists.</title>
        <authorList>
            <consortium name="DOE Joint Genome Institute"/>
            <consortium name="Mycorrhizal Genomics Consortium"/>
            <person name="Kohler A."/>
            <person name="Kuo A."/>
            <person name="Nagy L.G."/>
            <person name="Floudas D."/>
            <person name="Copeland A."/>
            <person name="Barry K.W."/>
            <person name="Cichocki N."/>
            <person name="Veneault-Fourrey C."/>
            <person name="LaButti K."/>
            <person name="Lindquist E.A."/>
            <person name="Lipzen A."/>
            <person name="Lundell T."/>
            <person name="Morin E."/>
            <person name="Murat C."/>
            <person name="Riley R."/>
            <person name="Ohm R."/>
            <person name="Sun H."/>
            <person name="Tunlid A."/>
            <person name="Henrissat B."/>
            <person name="Grigoriev I.V."/>
            <person name="Hibbett D.S."/>
            <person name="Martin F."/>
        </authorList>
    </citation>
    <scope>NUCLEOTIDE SEQUENCE [LARGE SCALE GENOMIC DNA]</scope>
    <source>
        <strain evidence="4">Foug A</strain>
    </source>
</reference>
<dbReference type="Proteomes" id="UP000053989">
    <property type="component" value="Unassembled WGS sequence"/>
</dbReference>
<dbReference type="CDD" id="cd21383">
    <property type="entry name" value="GAT_GGA_Tom1-like"/>
    <property type="match status" value="1"/>
</dbReference>
<dbReference type="HOGENOM" id="CLU_010003_0_0_1"/>
<dbReference type="GO" id="GO:0006897">
    <property type="term" value="P:endocytosis"/>
    <property type="evidence" value="ECO:0007669"/>
    <property type="project" value="InterPro"/>
</dbReference>
<sequence length="829" mass="91848">MKLQKFFGHKPKSSKVAPLARDLEAPVQAVIDQASPGDAVDAHRATFQSAAVLPSPSFQSRLGPLPSTDDHWEVVPPREEQPLNMSPRPHQQHFPPPVIPSRSSSLGSLPPGASPPNPNPVPSIPRSSSPFSVASHPTSIQHPTRSQRSDRDSSRKKPPAPPSVTALHILKSLEPSHQDSQSLHHPDFSDDYHVQNETVRLVDKDKKKSFWGGVLGDRDSKTKDKDRLKDRDRPRDRDRPDDDVTAELTKMIGYLTATASEDWNIVLEVCERASANEANAKEASRALRREFAGPKSQLAAARLWAIMLRNASDIFLAQISQRKFIETLEDVLTSQRTSPVVRERLMEVLAAAAYITSRMLDKDKDKEGFRALWCRLKPADKPEAGIPFDTEDAMFSPPVPSLPRPLSQYSLETPTFAQQAFSRELSPTPPPSIEQPQVAHQTKQPDRHQRIIPLEEDMRRLFQECKIARGNALLLSEALAFAKPEALDAGLIPEFLAKCRGSRDLIYGQIPWASAGAERSRAERALERGRGLSTHGSHQDLVASEEEPPQELTIEERLLADLLDANERLLGALGMYEDLERVALEKAAEERSRREVRMSRRPPEEQLGEPLSGFTGSTRGGSPPLSSPPTSPRQPFEMPIVVPSPIHPLPRVPPNLMPGTPSLVQVTSQYYHSQANTPTLLAPPHPLGPRSPAQIQGHSRTPSPDRMQRPSGTDSPDSRGDPLLESMERLHIENDLSEDEEVHTPIRPSAKALGKRRVIEDAEACDAWDQSRDRNAAASVRDLVVDSDSDESGYPVRRPPVRYVYDAAAERTAQHLKEGHISVLVNGVH</sequence>
<dbReference type="OrthoDB" id="10255964at2759"/>
<evidence type="ECO:0000256" key="1">
    <source>
        <dbReference type="SAM" id="MobiDB-lite"/>
    </source>
</evidence>
<feature type="region of interest" description="Disordered" evidence="1">
    <location>
        <begin position="523"/>
        <end position="550"/>
    </location>
</feature>
<feature type="compositionally biased region" description="Low complexity" evidence="1">
    <location>
        <begin position="615"/>
        <end position="624"/>
    </location>
</feature>
<feature type="region of interest" description="Disordered" evidence="1">
    <location>
        <begin position="587"/>
        <end position="642"/>
    </location>
</feature>
<feature type="compositionally biased region" description="Pro residues" evidence="1">
    <location>
        <begin position="112"/>
        <end position="123"/>
    </location>
</feature>
<dbReference type="GO" id="GO:0007015">
    <property type="term" value="P:actin filament organization"/>
    <property type="evidence" value="ECO:0007669"/>
    <property type="project" value="InterPro"/>
</dbReference>
<gene>
    <name evidence="3" type="ORF">SCLCIDRAFT_128733</name>
</gene>
<dbReference type="GO" id="GO:0051666">
    <property type="term" value="P:actin cortical patch localization"/>
    <property type="evidence" value="ECO:0007669"/>
    <property type="project" value="TreeGrafter"/>
</dbReference>
<dbReference type="EMBL" id="KN822089">
    <property type="protein sequence ID" value="KIM58184.1"/>
    <property type="molecule type" value="Genomic_DNA"/>
</dbReference>
<dbReference type="PANTHER" id="PTHR47789:SF2">
    <property type="entry name" value="VHS DOMAIN-CONTAINING PROTEIN"/>
    <property type="match status" value="1"/>
</dbReference>
<feature type="region of interest" description="Disordered" evidence="1">
    <location>
        <begin position="676"/>
        <end position="722"/>
    </location>
</feature>
<dbReference type="PANTHER" id="PTHR47789">
    <property type="entry name" value="LAS SEVENTEEN-BINDING PROTEIN 5"/>
    <property type="match status" value="1"/>
</dbReference>
<evidence type="ECO:0000259" key="2">
    <source>
        <dbReference type="PROSITE" id="PS50179"/>
    </source>
</evidence>
<feature type="compositionally biased region" description="Basic and acidic residues" evidence="1">
    <location>
        <begin position="68"/>
        <end position="81"/>
    </location>
</feature>
<evidence type="ECO:0000313" key="4">
    <source>
        <dbReference type="Proteomes" id="UP000053989"/>
    </source>
</evidence>
<organism evidence="3 4">
    <name type="scientific">Scleroderma citrinum Foug A</name>
    <dbReference type="NCBI Taxonomy" id="1036808"/>
    <lineage>
        <taxon>Eukaryota</taxon>
        <taxon>Fungi</taxon>
        <taxon>Dikarya</taxon>
        <taxon>Basidiomycota</taxon>
        <taxon>Agaricomycotina</taxon>
        <taxon>Agaricomycetes</taxon>
        <taxon>Agaricomycetidae</taxon>
        <taxon>Boletales</taxon>
        <taxon>Sclerodermatineae</taxon>
        <taxon>Sclerodermataceae</taxon>
        <taxon>Scleroderma</taxon>
    </lineage>
</organism>
<feature type="region of interest" description="Disordered" evidence="1">
    <location>
        <begin position="210"/>
        <end position="243"/>
    </location>
</feature>
<dbReference type="Gene3D" id="1.25.40.90">
    <property type="match status" value="1"/>
</dbReference>
<dbReference type="InterPro" id="IPR008942">
    <property type="entry name" value="ENTH_VHS"/>
</dbReference>
<feature type="compositionally biased region" description="Low complexity" evidence="1">
    <location>
        <begin position="124"/>
        <end position="137"/>
    </location>
</feature>
<evidence type="ECO:0000313" key="3">
    <source>
        <dbReference type="EMBL" id="KIM58184.1"/>
    </source>
</evidence>
<keyword evidence="4" id="KW-1185">Reference proteome</keyword>
<feature type="domain" description="VHS" evidence="2">
    <location>
        <begin position="253"/>
        <end position="349"/>
    </location>
</feature>
<feature type="compositionally biased region" description="Polar residues" evidence="1">
    <location>
        <begin position="693"/>
        <end position="702"/>
    </location>
</feature>
<reference evidence="3 4" key="1">
    <citation type="submission" date="2014-04" db="EMBL/GenBank/DDBJ databases">
        <authorList>
            <consortium name="DOE Joint Genome Institute"/>
            <person name="Kuo A."/>
            <person name="Kohler A."/>
            <person name="Nagy L.G."/>
            <person name="Floudas D."/>
            <person name="Copeland A."/>
            <person name="Barry K.W."/>
            <person name="Cichocki N."/>
            <person name="Veneault-Fourrey C."/>
            <person name="LaButti K."/>
            <person name="Lindquist E.A."/>
            <person name="Lipzen A."/>
            <person name="Lundell T."/>
            <person name="Morin E."/>
            <person name="Murat C."/>
            <person name="Sun H."/>
            <person name="Tunlid A."/>
            <person name="Henrissat B."/>
            <person name="Grigoriev I.V."/>
            <person name="Hibbett D.S."/>
            <person name="Martin F."/>
            <person name="Nordberg H.P."/>
            <person name="Cantor M.N."/>
            <person name="Hua S.X."/>
        </authorList>
    </citation>
    <scope>NUCLEOTIDE SEQUENCE [LARGE SCALE GENOMIC DNA]</scope>
    <source>
        <strain evidence="3 4">Foug A</strain>
    </source>
</reference>
<proteinExistence type="predicted"/>
<dbReference type="SUPFAM" id="SSF89009">
    <property type="entry name" value="GAT-like domain"/>
    <property type="match status" value="1"/>
</dbReference>
<dbReference type="GO" id="GO:0030479">
    <property type="term" value="C:actin cortical patch"/>
    <property type="evidence" value="ECO:0007669"/>
    <property type="project" value="TreeGrafter"/>
</dbReference>
<feature type="compositionally biased region" description="Basic and acidic residues" evidence="1">
    <location>
        <begin position="216"/>
        <end position="242"/>
    </location>
</feature>
<dbReference type="AlphaFoldDB" id="A0A0C3DPR2"/>
<feature type="compositionally biased region" description="Basic and acidic residues" evidence="1">
    <location>
        <begin position="587"/>
        <end position="604"/>
    </location>
</feature>
<dbReference type="GO" id="GO:0007034">
    <property type="term" value="P:vacuolar transport"/>
    <property type="evidence" value="ECO:0007669"/>
    <property type="project" value="UniProtKB-ARBA"/>
</dbReference>
<dbReference type="GO" id="GO:0043130">
    <property type="term" value="F:ubiquitin binding"/>
    <property type="evidence" value="ECO:0007669"/>
    <property type="project" value="InterPro"/>
</dbReference>